<dbReference type="GO" id="GO:0000149">
    <property type="term" value="F:SNARE binding"/>
    <property type="evidence" value="ECO:0007669"/>
    <property type="project" value="TreeGrafter"/>
</dbReference>
<dbReference type="EMBL" id="CM017876">
    <property type="protein sequence ID" value="KAG1342684.1"/>
    <property type="molecule type" value="Genomic_DNA"/>
</dbReference>
<dbReference type="PANTHER" id="PTHR22951:SF19">
    <property type="entry name" value="OS08G0467300 PROTEIN"/>
    <property type="match status" value="1"/>
</dbReference>
<keyword evidence="7" id="KW-0168">Coated pit</keyword>
<dbReference type="GO" id="GO:0032050">
    <property type="term" value="F:clathrin heavy chain binding"/>
    <property type="evidence" value="ECO:0007669"/>
    <property type="project" value="TreeGrafter"/>
</dbReference>
<keyword evidence="4" id="KW-0254">Endocytosis</keyword>
<evidence type="ECO:0000313" key="10">
    <source>
        <dbReference type="EMBL" id="KAG1342684.1"/>
    </source>
</evidence>
<evidence type="ECO:0000256" key="3">
    <source>
        <dbReference type="ARBA" id="ARBA00004600"/>
    </source>
</evidence>
<dbReference type="Pfam" id="PF07651">
    <property type="entry name" value="ANTH"/>
    <property type="match status" value="1"/>
</dbReference>
<dbReference type="PANTHER" id="PTHR22951">
    <property type="entry name" value="CLATHRIN ASSEMBLY PROTEIN"/>
    <property type="match status" value="1"/>
</dbReference>
<sequence>MAPPRPWWRRAVASLKDHRSLCATKLAGPWRRSGGDSSLEAAVIRATSHDERSANQKQAGRLFAWTRSSPDCFDLVMQAITHRVSRTRSWPVALKALMLAHGLLLCSASASTSRHGLPFDLSDFCDCSAKPPMAQGFSAFIRAYFHFLNYRYTLSEEQQQGGSDCYSLERLETMQRLLDLMMQVKPTPEIKMELVLEAMDCVLVEIFEVYSGICSGIASFLVGIGELSSRRRGGEQERRRASKGIRVLRKAGEQCSQLSAYFEMCREWGILNTTEFPPVERIQEADIRELEKMVMGSIPKGDVEALGGRRNGGVREEEKMCLVGCSKTIVTDKWEVFDDDRGVGKEYFGNPFVGSSWEVVPFQPSAAPLENKNSIEWV</sequence>
<evidence type="ECO:0000256" key="4">
    <source>
        <dbReference type="ARBA" id="ARBA00022583"/>
    </source>
</evidence>
<dbReference type="OrthoDB" id="682511at2759"/>
<protein>
    <submittedName>
        <fullName evidence="10">Putative clathrin assembly protein</fullName>
    </submittedName>
</protein>
<dbReference type="Gene3D" id="1.20.58.150">
    <property type="entry name" value="ANTH domain"/>
    <property type="match status" value="1"/>
</dbReference>
<dbReference type="GO" id="GO:0005546">
    <property type="term" value="F:phosphatidylinositol-4,5-bisphosphate binding"/>
    <property type="evidence" value="ECO:0007669"/>
    <property type="project" value="TreeGrafter"/>
</dbReference>
<evidence type="ECO:0000256" key="2">
    <source>
        <dbReference type="ARBA" id="ARBA00004555"/>
    </source>
</evidence>
<proteinExistence type="predicted"/>
<dbReference type="Proteomes" id="UP000797356">
    <property type="component" value="Chromosome 5"/>
</dbReference>
<evidence type="ECO:0000313" key="11">
    <source>
        <dbReference type="Proteomes" id="UP000797356"/>
    </source>
</evidence>
<dbReference type="SMART" id="SM00273">
    <property type="entry name" value="ENTH"/>
    <property type="match status" value="1"/>
</dbReference>
<comment type="caution">
    <text evidence="10">The sequence shown here is derived from an EMBL/GenBank/DDBJ whole genome shotgun (WGS) entry which is preliminary data.</text>
</comment>
<dbReference type="Gene3D" id="1.25.40.90">
    <property type="match status" value="1"/>
</dbReference>
<dbReference type="GO" id="GO:0005794">
    <property type="term" value="C:Golgi apparatus"/>
    <property type="evidence" value="ECO:0007669"/>
    <property type="project" value="UniProtKB-SubCell"/>
</dbReference>
<keyword evidence="5" id="KW-0333">Golgi apparatus</keyword>
<dbReference type="PROSITE" id="PS50942">
    <property type="entry name" value="ENTH"/>
    <property type="match status" value="1"/>
</dbReference>
<dbReference type="GO" id="GO:0005545">
    <property type="term" value="F:1-phosphatidylinositol binding"/>
    <property type="evidence" value="ECO:0007669"/>
    <property type="project" value="InterPro"/>
</dbReference>
<reference evidence="10" key="1">
    <citation type="journal article" date="2017" name="Gigascience">
        <title>The genome draft of coconut (Cocos nucifera).</title>
        <authorList>
            <person name="Xiao Y."/>
            <person name="Xu P."/>
            <person name="Fan H."/>
            <person name="Baudouin L."/>
            <person name="Xia W."/>
            <person name="Bocs S."/>
            <person name="Xu J."/>
            <person name="Li Q."/>
            <person name="Guo A."/>
            <person name="Zhou L."/>
            <person name="Li J."/>
            <person name="Wu Y."/>
            <person name="Ma Z."/>
            <person name="Armero A."/>
            <person name="Issali A.E."/>
            <person name="Liu N."/>
            <person name="Peng M."/>
            <person name="Yang Y."/>
        </authorList>
    </citation>
    <scope>NUCLEOTIDE SEQUENCE</scope>
    <source>
        <tissue evidence="10">Spear leaf of Hainan Tall coconut</tissue>
    </source>
</reference>
<feature type="domain" description="ENTH" evidence="9">
    <location>
        <begin position="31"/>
        <end position="162"/>
    </location>
</feature>
<dbReference type="InterPro" id="IPR048050">
    <property type="entry name" value="ANTH_N_plant"/>
</dbReference>
<dbReference type="InterPro" id="IPR008942">
    <property type="entry name" value="ENTH_VHS"/>
</dbReference>
<gene>
    <name evidence="10" type="ORF">COCNU_05G009130</name>
</gene>
<dbReference type="GO" id="GO:0005905">
    <property type="term" value="C:clathrin-coated pit"/>
    <property type="evidence" value="ECO:0007669"/>
    <property type="project" value="UniProtKB-SubCell"/>
</dbReference>
<dbReference type="SUPFAM" id="SSF48464">
    <property type="entry name" value="ENTH/VHS domain"/>
    <property type="match status" value="1"/>
</dbReference>
<dbReference type="InterPro" id="IPR013809">
    <property type="entry name" value="ENTH"/>
</dbReference>
<keyword evidence="8" id="KW-0968">Cytoplasmic vesicle</keyword>
<evidence type="ECO:0000256" key="1">
    <source>
        <dbReference type="ARBA" id="ARBA00004132"/>
    </source>
</evidence>
<dbReference type="GO" id="GO:0006900">
    <property type="term" value="P:vesicle budding from membrane"/>
    <property type="evidence" value="ECO:0007669"/>
    <property type="project" value="TreeGrafter"/>
</dbReference>
<evidence type="ECO:0000256" key="8">
    <source>
        <dbReference type="ARBA" id="ARBA00023329"/>
    </source>
</evidence>
<dbReference type="InterPro" id="IPR045192">
    <property type="entry name" value="AP180-like"/>
</dbReference>
<evidence type="ECO:0000256" key="7">
    <source>
        <dbReference type="ARBA" id="ARBA00023176"/>
    </source>
</evidence>
<dbReference type="GO" id="GO:0048268">
    <property type="term" value="P:clathrin coat assembly"/>
    <property type="evidence" value="ECO:0007669"/>
    <property type="project" value="InterPro"/>
</dbReference>
<dbReference type="InterPro" id="IPR011417">
    <property type="entry name" value="ANTH_dom"/>
</dbReference>
<dbReference type="CDD" id="cd16987">
    <property type="entry name" value="ANTH_N_AP180_plant"/>
    <property type="match status" value="1"/>
</dbReference>
<dbReference type="InterPro" id="IPR014712">
    <property type="entry name" value="ANTH_dom_sf"/>
</dbReference>
<organism evidence="10 11">
    <name type="scientific">Cocos nucifera</name>
    <name type="common">Coconut palm</name>
    <dbReference type="NCBI Taxonomy" id="13894"/>
    <lineage>
        <taxon>Eukaryota</taxon>
        <taxon>Viridiplantae</taxon>
        <taxon>Streptophyta</taxon>
        <taxon>Embryophyta</taxon>
        <taxon>Tracheophyta</taxon>
        <taxon>Spermatophyta</taxon>
        <taxon>Magnoliopsida</taxon>
        <taxon>Liliopsida</taxon>
        <taxon>Arecaceae</taxon>
        <taxon>Arecoideae</taxon>
        <taxon>Cocoseae</taxon>
        <taxon>Attaleinae</taxon>
        <taxon>Cocos</taxon>
    </lineage>
</organism>
<dbReference type="GO" id="GO:0030136">
    <property type="term" value="C:clathrin-coated vesicle"/>
    <property type="evidence" value="ECO:0007669"/>
    <property type="project" value="UniProtKB-SubCell"/>
</dbReference>
<evidence type="ECO:0000259" key="9">
    <source>
        <dbReference type="PROSITE" id="PS50942"/>
    </source>
</evidence>
<evidence type="ECO:0000256" key="6">
    <source>
        <dbReference type="ARBA" id="ARBA00023136"/>
    </source>
</evidence>
<dbReference type="SUPFAM" id="SSF89009">
    <property type="entry name" value="GAT-like domain"/>
    <property type="match status" value="1"/>
</dbReference>
<evidence type="ECO:0000256" key="5">
    <source>
        <dbReference type="ARBA" id="ARBA00023034"/>
    </source>
</evidence>
<keyword evidence="11" id="KW-1185">Reference proteome</keyword>
<dbReference type="AlphaFoldDB" id="A0A8K0I9W6"/>
<name>A0A8K0I9W6_COCNU</name>
<keyword evidence="6" id="KW-0472">Membrane</keyword>
<accession>A0A8K0I9W6</accession>
<comment type="subcellular location">
    <subcellularLocation>
        <location evidence="1">Cytoplasmic vesicle</location>
        <location evidence="1">Clathrin-coated vesicle</location>
    </subcellularLocation>
    <subcellularLocation>
        <location evidence="2">Golgi apparatus</location>
    </subcellularLocation>
    <subcellularLocation>
        <location evidence="3">Membrane</location>
        <location evidence="3">Clathrin-coated pit</location>
    </subcellularLocation>
</comment>
<dbReference type="GO" id="GO:0072583">
    <property type="term" value="P:clathrin-dependent endocytosis"/>
    <property type="evidence" value="ECO:0007669"/>
    <property type="project" value="InterPro"/>
</dbReference>
<reference evidence="10" key="2">
    <citation type="submission" date="2019-07" db="EMBL/GenBank/DDBJ databases">
        <authorList>
            <person name="Yang Y."/>
            <person name="Bocs S."/>
            <person name="Baudouin L."/>
        </authorList>
    </citation>
    <scope>NUCLEOTIDE SEQUENCE</scope>
    <source>
        <tissue evidence="10">Spear leaf of Hainan Tall coconut</tissue>
    </source>
</reference>